<evidence type="ECO:0000313" key="1">
    <source>
        <dbReference type="EMBL" id="CAG8755373.1"/>
    </source>
</evidence>
<dbReference type="OrthoDB" id="2439320at2759"/>
<feature type="non-terminal residue" evidence="1">
    <location>
        <position position="1"/>
    </location>
</feature>
<evidence type="ECO:0000313" key="2">
    <source>
        <dbReference type="Proteomes" id="UP000789405"/>
    </source>
</evidence>
<dbReference type="Proteomes" id="UP000789405">
    <property type="component" value="Unassembled WGS sequence"/>
</dbReference>
<accession>A0A9N9IYI2</accession>
<reference evidence="1" key="1">
    <citation type="submission" date="2021-06" db="EMBL/GenBank/DDBJ databases">
        <authorList>
            <person name="Kallberg Y."/>
            <person name="Tangrot J."/>
            <person name="Rosling A."/>
        </authorList>
    </citation>
    <scope>NUCLEOTIDE SEQUENCE</scope>
    <source>
        <strain evidence="1">MA453B</strain>
    </source>
</reference>
<keyword evidence="2" id="KW-1185">Reference proteome</keyword>
<comment type="caution">
    <text evidence="1">The sequence shown here is derived from an EMBL/GenBank/DDBJ whole genome shotgun (WGS) entry which is preliminary data.</text>
</comment>
<dbReference type="EMBL" id="CAJVPY010016105">
    <property type="protein sequence ID" value="CAG8755373.1"/>
    <property type="molecule type" value="Genomic_DNA"/>
</dbReference>
<organism evidence="1 2">
    <name type="scientific">Dentiscutata erythropus</name>
    <dbReference type="NCBI Taxonomy" id="1348616"/>
    <lineage>
        <taxon>Eukaryota</taxon>
        <taxon>Fungi</taxon>
        <taxon>Fungi incertae sedis</taxon>
        <taxon>Mucoromycota</taxon>
        <taxon>Glomeromycotina</taxon>
        <taxon>Glomeromycetes</taxon>
        <taxon>Diversisporales</taxon>
        <taxon>Gigasporaceae</taxon>
        <taxon>Dentiscutata</taxon>
    </lineage>
</organism>
<dbReference type="AlphaFoldDB" id="A0A9N9IYI2"/>
<proteinExistence type="predicted"/>
<sequence length="47" mass="5375">PDHHVKKKHPVEQVKDYDTQILEANIDDDCNTQISLLNNGLTFADQI</sequence>
<gene>
    <name evidence="1" type="ORF">DERYTH_LOCUS17277</name>
</gene>
<protein>
    <submittedName>
        <fullName evidence="1">16972_t:CDS:1</fullName>
    </submittedName>
</protein>
<name>A0A9N9IYI2_9GLOM</name>